<dbReference type="PANTHER" id="PTHR12526:SF572">
    <property type="entry name" value="BLL5144 PROTEIN"/>
    <property type="match status" value="1"/>
</dbReference>
<sequence length="378" mass="42512">MKVICVSTYPPRECGIATFARDLITAIEKVSPEVRFDVVAVNQPGAVYNYDPRVKARLRADDLAEYLDLASRINDSSAGLVLVQHEFGIYGGQSGSHITYFLRALKKPVVTTLHTVLPKPDPSQKAAIRDIVCYSTHVVVMARRAIRILKDAYGVQVNKIRMIPHGTPDFKKVSGTTMDEFLDGYSERIIISTFGLLSEGKGIEYAIMAMPGVIERHPAATYFVIGETHPEIRKREGECYRNKLIKLAKDLKIRDNVKFHNKYMTQREIIRYLQAASVYVTPYLNPDQITSGTLAYALSCGKAIVSTPYIYAKEVLADGRGLLAGFRDPCSLTRKINMILGNEGLKRSMEKKVYAYSRKMLWPRVGRKYACLFKEALK</sequence>
<gene>
    <name evidence="3" type="ORF">COY52_07045</name>
</gene>
<evidence type="ECO:0000259" key="1">
    <source>
        <dbReference type="Pfam" id="PF00534"/>
    </source>
</evidence>
<dbReference type="Pfam" id="PF00534">
    <property type="entry name" value="Glycos_transf_1"/>
    <property type="match status" value="1"/>
</dbReference>
<comment type="caution">
    <text evidence="3">The sequence shown here is derived from an EMBL/GenBank/DDBJ whole genome shotgun (WGS) entry which is preliminary data.</text>
</comment>
<proteinExistence type="predicted"/>
<organism evidence="3 4">
    <name type="scientific">Candidatus Desantisbacteria bacterium CG_4_10_14_0_8_um_filter_48_22</name>
    <dbReference type="NCBI Taxonomy" id="1974543"/>
    <lineage>
        <taxon>Bacteria</taxon>
        <taxon>Candidatus Desantisiibacteriota</taxon>
    </lineage>
</organism>
<evidence type="ECO:0000259" key="2">
    <source>
        <dbReference type="Pfam" id="PF13439"/>
    </source>
</evidence>
<dbReference type="CDD" id="cd03822">
    <property type="entry name" value="GT4_mannosyltransferase-like"/>
    <property type="match status" value="1"/>
</dbReference>
<accession>A0A2M7SA59</accession>
<dbReference type="SUPFAM" id="SSF53756">
    <property type="entry name" value="UDP-Glycosyltransferase/glycogen phosphorylase"/>
    <property type="match status" value="1"/>
</dbReference>
<evidence type="ECO:0000313" key="3">
    <source>
        <dbReference type="EMBL" id="PIZ16437.1"/>
    </source>
</evidence>
<dbReference type="GO" id="GO:0016757">
    <property type="term" value="F:glycosyltransferase activity"/>
    <property type="evidence" value="ECO:0007669"/>
    <property type="project" value="InterPro"/>
</dbReference>
<dbReference type="Gene3D" id="3.40.50.2000">
    <property type="entry name" value="Glycogen Phosphorylase B"/>
    <property type="match status" value="2"/>
</dbReference>
<dbReference type="InterPro" id="IPR028098">
    <property type="entry name" value="Glyco_trans_4-like_N"/>
</dbReference>
<dbReference type="EMBL" id="PFMR01000187">
    <property type="protein sequence ID" value="PIZ16437.1"/>
    <property type="molecule type" value="Genomic_DNA"/>
</dbReference>
<name>A0A2M7SA59_9BACT</name>
<evidence type="ECO:0000313" key="4">
    <source>
        <dbReference type="Proteomes" id="UP000229307"/>
    </source>
</evidence>
<dbReference type="InterPro" id="IPR001296">
    <property type="entry name" value="Glyco_trans_1"/>
</dbReference>
<dbReference type="Pfam" id="PF13439">
    <property type="entry name" value="Glyco_transf_4"/>
    <property type="match status" value="1"/>
</dbReference>
<protein>
    <submittedName>
        <fullName evidence="3">Glycosyl transferase family 1</fullName>
    </submittedName>
</protein>
<dbReference type="PANTHER" id="PTHR12526">
    <property type="entry name" value="GLYCOSYLTRANSFERASE"/>
    <property type="match status" value="1"/>
</dbReference>
<dbReference type="AlphaFoldDB" id="A0A2M7SA59"/>
<feature type="domain" description="Glycosyltransferase subfamily 4-like N-terminal" evidence="2">
    <location>
        <begin position="15"/>
        <end position="166"/>
    </location>
</feature>
<dbReference type="Proteomes" id="UP000229307">
    <property type="component" value="Unassembled WGS sequence"/>
</dbReference>
<reference evidence="4" key="1">
    <citation type="submission" date="2017-09" db="EMBL/GenBank/DDBJ databases">
        <title>Depth-based differentiation of microbial function through sediment-hosted aquifers and enrichment of novel symbionts in the deep terrestrial subsurface.</title>
        <authorList>
            <person name="Probst A.J."/>
            <person name="Ladd B."/>
            <person name="Jarett J.K."/>
            <person name="Geller-Mcgrath D.E."/>
            <person name="Sieber C.M.K."/>
            <person name="Emerson J.B."/>
            <person name="Anantharaman K."/>
            <person name="Thomas B.C."/>
            <person name="Malmstrom R."/>
            <person name="Stieglmeier M."/>
            <person name="Klingl A."/>
            <person name="Woyke T."/>
            <person name="Ryan C.M."/>
            <person name="Banfield J.F."/>
        </authorList>
    </citation>
    <scope>NUCLEOTIDE SEQUENCE [LARGE SCALE GENOMIC DNA]</scope>
</reference>
<keyword evidence="3" id="KW-0808">Transferase</keyword>
<feature type="domain" description="Glycosyl transferase family 1" evidence="1">
    <location>
        <begin position="186"/>
        <end position="353"/>
    </location>
</feature>